<protein>
    <recommendedName>
        <fullName evidence="3">D-serine dehydratase-like domain-containing protein</fullName>
    </recommendedName>
</protein>
<evidence type="ECO:0000313" key="4">
    <source>
        <dbReference type="EMBL" id="GMI35288.1"/>
    </source>
</evidence>
<sequence length="438" mass="47572">MSSLTSPPPCPLPPVPFPSPLPSVDTPSLILSLPRVHANLTLMRSTIAELGVDLRPHVKTHKCVELAELCIRKQPLSDDPFPGGGATGLCFQVLDELQPCLDSIDMFSPLNHGNPKLPGNKLDFFLTSQVLHPPKLRRLFELASAHEETTLISVMVDAVSNLETLAELSASHKTNLGVFVEVNVGQNRTGLPVTDDTLSTIVEMAEKIEKAPYLTYRGLHAYQGVLQHTRDSELRAAEIKSAVDLARTARDALAEAGLPPPVVTGAGTASYHEEARLGVHNEVQPGSFMLMDTDYGDNRKRADDEAPDFQHALWIHSSVMSTAMDERKVIIDAGSKAVDLVSGVPSFTDQADNWGMNGVRKDESVEFSSGGDEHGILTLKGGEYDQEKVVGADSGTVRLLPRHIDPQMNMHDRILVIEEEGSNVVTKAWNVHGRGPGF</sequence>
<dbReference type="SUPFAM" id="SSF51419">
    <property type="entry name" value="PLP-binding barrel"/>
    <property type="match status" value="1"/>
</dbReference>
<dbReference type="EMBL" id="BRYB01000682">
    <property type="protein sequence ID" value="GMI35288.1"/>
    <property type="molecule type" value="Genomic_DNA"/>
</dbReference>
<dbReference type="PANTHER" id="PTHR28004:SF2">
    <property type="entry name" value="D-SERINE DEHYDRATASE"/>
    <property type="match status" value="1"/>
</dbReference>
<organism evidence="4 5">
    <name type="scientific">Tetraparma gracilis</name>
    <dbReference type="NCBI Taxonomy" id="2962635"/>
    <lineage>
        <taxon>Eukaryota</taxon>
        <taxon>Sar</taxon>
        <taxon>Stramenopiles</taxon>
        <taxon>Ochrophyta</taxon>
        <taxon>Bolidophyceae</taxon>
        <taxon>Parmales</taxon>
        <taxon>Triparmaceae</taxon>
        <taxon>Tetraparma</taxon>
    </lineage>
</organism>
<reference evidence="4 5" key="1">
    <citation type="journal article" date="2023" name="Commun. Biol.">
        <title>Genome analysis of Parmales, the sister group of diatoms, reveals the evolutionary specialization of diatoms from phago-mixotrophs to photoautotrophs.</title>
        <authorList>
            <person name="Ban H."/>
            <person name="Sato S."/>
            <person name="Yoshikawa S."/>
            <person name="Yamada K."/>
            <person name="Nakamura Y."/>
            <person name="Ichinomiya M."/>
            <person name="Sato N."/>
            <person name="Blanc-Mathieu R."/>
            <person name="Endo H."/>
            <person name="Kuwata A."/>
            <person name="Ogata H."/>
        </authorList>
    </citation>
    <scope>NUCLEOTIDE SEQUENCE [LARGE SCALE GENOMIC DNA]</scope>
</reference>
<dbReference type="Pfam" id="PF01168">
    <property type="entry name" value="Ala_racemase_N"/>
    <property type="match status" value="1"/>
</dbReference>
<dbReference type="InterPro" id="IPR026956">
    <property type="entry name" value="D-ser_dehydrat-like_dom"/>
</dbReference>
<accession>A0ABQ6MY54</accession>
<proteinExistence type="inferred from homology"/>
<dbReference type="Gene3D" id="2.40.37.20">
    <property type="entry name" value="D-serine dehydratase-like domain"/>
    <property type="match status" value="1"/>
</dbReference>
<dbReference type="InterPro" id="IPR042208">
    <property type="entry name" value="D-ser_dehydrat-like_sf"/>
</dbReference>
<dbReference type="SMART" id="SM01119">
    <property type="entry name" value="D-ser_dehydrat"/>
    <property type="match status" value="1"/>
</dbReference>
<dbReference type="InterPro" id="IPR029066">
    <property type="entry name" value="PLP-binding_barrel"/>
</dbReference>
<dbReference type="Proteomes" id="UP001165060">
    <property type="component" value="Unassembled WGS sequence"/>
</dbReference>
<keyword evidence="2" id="KW-0456">Lyase</keyword>
<evidence type="ECO:0000256" key="2">
    <source>
        <dbReference type="ARBA" id="ARBA00023239"/>
    </source>
</evidence>
<keyword evidence="5" id="KW-1185">Reference proteome</keyword>
<evidence type="ECO:0000256" key="1">
    <source>
        <dbReference type="ARBA" id="ARBA00005323"/>
    </source>
</evidence>
<dbReference type="InterPro" id="IPR051466">
    <property type="entry name" value="D-amino_acid_metab_enzyme"/>
</dbReference>
<dbReference type="Gene3D" id="3.20.20.10">
    <property type="entry name" value="Alanine racemase"/>
    <property type="match status" value="1"/>
</dbReference>
<feature type="domain" description="D-serine dehydratase-like" evidence="3">
    <location>
        <begin position="312"/>
        <end position="418"/>
    </location>
</feature>
<evidence type="ECO:0000259" key="3">
    <source>
        <dbReference type="SMART" id="SM01119"/>
    </source>
</evidence>
<dbReference type="InterPro" id="IPR001608">
    <property type="entry name" value="Ala_racemase_N"/>
</dbReference>
<name>A0ABQ6MY54_9STRA</name>
<evidence type="ECO:0000313" key="5">
    <source>
        <dbReference type="Proteomes" id="UP001165060"/>
    </source>
</evidence>
<gene>
    <name evidence="4" type="ORF">TeGR_g8622</name>
</gene>
<dbReference type="Pfam" id="PF14031">
    <property type="entry name" value="D-ser_dehydrat"/>
    <property type="match status" value="1"/>
</dbReference>
<dbReference type="PANTHER" id="PTHR28004">
    <property type="entry name" value="ZGC:162816-RELATED"/>
    <property type="match status" value="1"/>
</dbReference>
<comment type="similarity">
    <text evidence="1">Belongs to the DSD1 family.</text>
</comment>
<comment type="caution">
    <text evidence="4">The sequence shown here is derived from an EMBL/GenBank/DDBJ whole genome shotgun (WGS) entry which is preliminary data.</text>
</comment>